<keyword evidence="2" id="KW-1185">Reference proteome</keyword>
<protein>
    <submittedName>
        <fullName evidence="1">Uncharacterized protein</fullName>
    </submittedName>
</protein>
<evidence type="ECO:0000313" key="1">
    <source>
        <dbReference type="EMBL" id="KAJ3651527.1"/>
    </source>
</evidence>
<name>A0AA38I904_9CUCU</name>
<gene>
    <name evidence="1" type="ORF">Zmor_017561</name>
</gene>
<accession>A0AA38I904</accession>
<dbReference type="Proteomes" id="UP001168821">
    <property type="component" value="Unassembled WGS sequence"/>
</dbReference>
<dbReference type="EMBL" id="JALNTZ010000005">
    <property type="protein sequence ID" value="KAJ3651527.1"/>
    <property type="molecule type" value="Genomic_DNA"/>
</dbReference>
<sequence length="80" mass="9420">MANCEHKNFEIDASVDRQIQNCFEEMVDFEMVKLDPHLSLKERRSIAVGMVLVKKEQLKLAKKRKAAEKSTRKPLSYQRR</sequence>
<dbReference type="AlphaFoldDB" id="A0AA38I904"/>
<comment type="caution">
    <text evidence="1">The sequence shown here is derived from an EMBL/GenBank/DDBJ whole genome shotgun (WGS) entry which is preliminary data.</text>
</comment>
<evidence type="ECO:0000313" key="2">
    <source>
        <dbReference type="Proteomes" id="UP001168821"/>
    </source>
</evidence>
<reference evidence="1" key="1">
    <citation type="journal article" date="2023" name="G3 (Bethesda)">
        <title>Whole genome assemblies of Zophobas morio and Tenebrio molitor.</title>
        <authorList>
            <person name="Kaur S."/>
            <person name="Stinson S.A."/>
            <person name="diCenzo G.C."/>
        </authorList>
    </citation>
    <scope>NUCLEOTIDE SEQUENCE</scope>
    <source>
        <strain evidence="1">QUZm001</strain>
    </source>
</reference>
<proteinExistence type="predicted"/>
<organism evidence="1 2">
    <name type="scientific">Zophobas morio</name>
    <dbReference type="NCBI Taxonomy" id="2755281"/>
    <lineage>
        <taxon>Eukaryota</taxon>
        <taxon>Metazoa</taxon>
        <taxon>Ecdysozoa</taxon>
        <taxon>Arthropoda</taxon>
        <taxon>Hexapoda</taxon>
        <taxon>Insecta</taxon>
        <taxon>Pterygota</taxon>
        <taxon>Neoptera</taxon>
        <taxon>Endopterygota</taxon>
        <taxon>Coleoptera</taxon>
        <taxon>Polyphaga</taxon>
        <taxon>Cucujiformia</taxon>
        <taxon>Tenebrionidae</taxon>
        <taxon>Zophobas</taxon>
    </lineage>
</organism>